<reference evidence="2 3" key="1">
    <citation type="submission" date="2019-01" db="EMBL/GenBank/DDBJ databases">
        <authorList>
            <consortium name="Pathogen Informatics"/>
        </authorList>
    </citation>
    <scope>NUCLEOTIDE SEQUENCE [LARGE SCALE GENOMIC DNA]</scope>
    <source>
        <strain evidence="2 3">NCTC10138</strain>
    </source>
</reference>
<proteinExistence type="predicted"/>
<keyword evidence="3" id="KW-1185">Reference proteome</keyword>
<dbReference type="AlphaFoldDB" id="A0A449BEJ6"/>
<accession>A0A449BEJ6</accession>
<dbReference type="Proteomes" id="UP000289841">
    <property type="component" value="Chromosome"/>
</dbReference>
<dbReference type="RefSeq" id="WP_026390811.1">
    <property type="nucleotide sequence ID" value="NZ_LR215048.1"/>
</dbReference>
<feature type="transmembrane region" description="Helical" evidence="1">
    <location>
        <begin position="47"/>
        <end position="67"/>
    </location>
</feature>
<sequence length="221" mass="26254">MKNYVFIVLGIVIGIVALLSVIYFYVYRILINRQFKYKRRYRLMRPIHAVYLFFIIFSLSGFSYIAFSGPSNLFQNKSLNYKIYDKDDVAVSDIMKLYSENIQEKSVIPGYEMVYEEFEDLSVLIYVEESGDNFEFLSFLIFTEYTAESHGDKVRIEIFYEEKESYFNDDDVVNDYSDIFIIKGYISEELNAYLVYGIYEEIDGQYLQVTEIVLPIQIRFE</sequence>
<keyword evidence="1" id="KW-0812">Transmembrane</keyword>
<name>A0A449BEJ6_HAPAX</name>
<protein>
    <submittedName>
        <fullName evidence="2">Uncharacterized protein</fullName>
    </submittedName>
</protein>
<organism evidence="2 3">
    <name type="scientific">Haploplasma axanthum</name>
    <name type="common">Acholeplasma axanthum</name>
    <dbReference type="NCBI Taxonomy" id="29552"/>
    <lineage>
        <taxon>Bacteria</taxon>
        <taxon>Bacillati</taxon>
        <taxon>Mycoplasmatota</taxon>
        <taxon>Mollicutes</taxon>
        <taxon>Acholeplasmatales</taxon>
        <taxon>Acholeplasmataceae</taxon>
        <taxon>Haploplasma</taxon>
    </lineage>
</organism>
<feature type="transmembrane region" description="Helical" evidence="1">
    <location>
        <begin position="6"/>
        <end position="26"/>
    </location>
</feature>
<keyword evidence="1" id="KW-0472">Membrane</keyword>
<gene>
    <name evidence="2" type="ORF">NCTC10138_01111</name>
</gene>
<dbReference type="STRING" id="1278311.GCA_000428705_01367"/>
<dbReference type="KEGG" id="aaxa:NCTC10138_01111"/>
<evidence type="ECO:0000313" key="2">
    <source>
        <dbReference type="EMBL" id="VEU80730.1"/>
    </source>
</evidence>
<keyword evidence="1" id="KW-1133">Transmembrane helix</keyword>
<evidence type="ECO:0000256" key="1">
    <source>
        <dbReference type="SAM" id="Phobius"/>
    </source>
</evidence>
<evidence type="ECO:0000313" key="3">
    <source>
        <dbReference type="Proteomes" id="UP000289841"/>
    </source>
</evidence>
<dbReference type="EMBL" id="LR215048">
    <property type="protein sequence ID" value="VEU80730.1"/>
    <property type="molecule type" value="Genomic_DNA"/>
</dbReference>